<dbReference type="RefSeq" id="WP_221023592.1">
    <property type="nucleotide sequence ID" value="NZ_JAIEZQ010000001.1"/>
</dbReference>
<comment type="caution">
    <text evidence="2">The sequence shown here is derived from an EMBL/GenBank/DDBJ whole genome shotgun (WGS) entry which is preliminary data.</text>
</comment>
<name>A0ABS7RGD8_9ACTN</name>
<reference evidence="2 3" key="1">
    <citation type="submission" date="2021-08" db="EMBL/GenBank/DDBJ databases">
        <title>Nocardioides bacterium WL0053 sp. nov., isolated from the sediment.</title>
        <authorList>
            <person name="Wang L."/>
            <person name="Zhang D."/>
            <person name="Zhang A."/>
        </authorList>
    </citation>
    <scope>NUCLEOTIDE SEQUENCE [LARGE SCALE GENOMIC DNA]</scope>
    <source>
        <strain evidence="2 3">WL0053</strain>
    </source>
</reference>
<keyword evidence="3" id="KW-1185">Reference proteome</keyword>
<evidence type="ECO:0000313" key="2">
    <source>
        <dbReference type="EMBL" id="MBY9073841.1"/>
    </source>
</evidence>
<dbReference type="EMBL" id="JAIEZQ010000001">
    <property type="protein sequence ID" value="MBY9073841.1"/>
    <property type="molecule type" value="Genomic_DNA"/>
</dbReference>
<dbReference type="Proteomes" id="UP000754710">
    <property type="component" value="Unassembled WGS sequence"/>
</dbReference>
<proteinExistence type="predicted"/>
<evidence type="ECO:0000256" key="1">
    <source>
        <dbReference type="SAM" id="MobiDB-lite"/>
    </source>
</evidence>
<evidence type="ECO:0000313" key="3">
    <source>
        <dbReference type="Proteomes" id="UP000754710"/>
    </source>
</evidence>
<evidence type="ECO:0008006" key="4">
    <source>
        <dbReference type="Google" id="ProtNLM"/>
    </source>
</evidence>
<sequence length="103" mass="11498">MSRPRGRGPTTVRASDSADEKHLADFASTRRGVEGFVEPRTAVTDVTLMLVAHDGEWTRRRVPSVEWAHSFANKHGVPSYDAAVVGYPARMREYNRRQKDAGS</sequence>
<accession>A0ABS7RGD8</accession>
<organism evidence="2 3">
    <name type="scientific">Nocardioides jiangsuensis</name>
    <dbReference type="NCBI Taxonomy" id="2866161"/>
    <lineage>
        <taxon>Bacteria</taxon>
        <taxon>Bacillati</taxon>
        <taxon>Actinomycetota</taxon>
        <taxon>Actinomycetes</taxon>
        <taxon>Propionibacteriales</taxon>
        <taxon>Nocardioidaceae</taxon>
        <taxon>Nocardioides</taxon>
    </lineage>
</organism>
<gene>
    <name evidence="2" type="ORF">K1X13_03305</name>
</gene>
<feature type="region of interest" description="Disordered" evidence="1">
    <location>
        <begin position="1"/>
        <end position="21"/>
    </location>
</feature>
<protein>
    <recommendedName>
        <fullName evidence="4">Oxidoreductase</fullName>
    </recommendedName>
</protein>